<evidence type="ECO:0000256" key="2">
    <source>
        <dbReference type="SAM" id="Phobius"/>
    </source>
</evidence>
<comment type="caution">
    <text evidence="3">The sequence shown here is derived from an EMBL/GenBank/DDBJ whole genome shotgun (WGS) entry which is preliminary data.</text>
</comment>
<organism evidence="3 4">
    <name type="scientific">Merluccius polli</name>
    <name type="common">Benguela hake</name>
    <name type="synonym">Merluccius cadenati</name>
    <dbReference type="NCBI Taxonomy" id="89951"/>
    <lineage>
        <taxon>Eukaryota</taxon>
        <taxon>Metazoa</taxon>
        <taxon>Chordata</taxon>
        <taxon>Craniata</taxon>
        <taxon>Vertebrata</taxon>
        <taxon>Euteleostomi</taxon>
        <taxon>Actinopterygii</taxon>
        <taxon>Neopterygii</taxon>
        <taxon>Teleostei</taxon>
        <taxon>Neoteleostei</taxon>
        <taxon>Acanthomorphata</taxon>
        <taxon>Zeiogadaria</taxon>
        <taxon>Gadariae</taxon>
        <taxon>Gadiformes</taxon>
        <taxon>Gadoidei</taxon>
        <taxon>Merlucciidae</taxon>
        <taxon>Merluccius</taxon>
    </lineage>
</organism>
<dbReference type="Proteomes" id="UP001174136">
    <property type="component" value="Unassembled WGS sequence"/>
</dbReference>
<name>A0AA47M6L3_MERPO</name>
<feature type="region of interest" description="Disordered" evidence="1">
    <location>
        <begin position="49"/>
        <end position="94"/>
    </location>
</feature>
<keyword evidence="2" id="KW-1133">Transmembrane helix</keyword>
<sequence>MAAPCTNLARSALLRAGVRLLPGRLHWAQKQPIRGAPVCVEAGRRHRPLHLAHGPAPSSTRTGPPPAADPPRGDRKTAEDEEMDDGPEYIPRRKAKNPMVKVGYAWIIGLPSGILAFILAKREVDKNRLKQLKVRQRMKRSNEEDYEGSRYRNRGDDSLNVDR</sequence>
<reference evidence="3" key="1">
    <citation type="journal article" date="2023" name="Front. Mar. Sci.">
        <title>A new Merluccius polli reference genome to investigate the effects of global change in West African waters.</title>
        <authorList>
            <person name="Mateo J.L."/>
            <person name="Blanco-Fernandez C."/>
            <person name="Garcia-Vazquez E."/>
            <person name="Machado-Schiaffino G."/>
        </authorList>
    </citation>
    <scope>NUCLEOTIDE SEQUENCE</scope>
    <source>
        <strain evidence="3">C29</strain>
        <tissue evidence="3">Fin</tissue>
    </source>
</reference>
<proteinExistence type="predicted"/>
<feature type="compositionally biased region" description="Basic and acidic residues" evidence="1">
    <location>
        <begin position="140"/>
        <end position="163"/>
    </location>
</feature>
<protein>
    <submittedName>
        <fullName evidence="3">Uncharacterized protein</fullName>
    </submittedName>
</protein>
<keyword evidence="4" id="KW-1185">Reference proteome</keyword>
<feature type="region of interest" description="Disordered" evidence="1">
    <location>
        <begin position="134"/>
        <end position="163"/>
    </location>
</feature>
<accession>A0AA47M6L3</accession>
<keyword evidence="2" id="KW-0812">Transmembrane</keyword>
<keyword evidence="2" id="KW-0472">Membrane</keyword>
<dbReference type="AlphaFoldDB" id="A0AA47M6L3"/>
<evidence type="ECO:0000313" key="3">
    <source>
        <dbReference type="EMBL" id="KAK0134535.1"/>
    </source>
</evidence>
<feature type="transmembrane region" description="Helical" evidence="2">
    <location>
        <begin position="102"/>
        <end position="120"/>
    </location>
</feature>
<dbReference type="EMBL" id="JAOPHQ010005698">
    <property type="protein sequence ID" value="KAK0134535.1"/>
    <property type="molecule type" value="Genomic_DNA"/>
</dbReference>
<evidence type="ECO:0000256" key="1">
    <source>
        <dbReference type="SAM" id="MobiDB-lite"/>
    </source>
</evidence>
<evidence type="ECO:0000313" key="4">
    <source>
        <dbReference type="Proteomes" id="UP001174136"/>
    </source>
</evidence>
<dbReference type="Pfam" id="PF15932">
    <property type="entry name" value="DUF4748"/>
    <property type="match status" value="1"/>
</dbReference>
<dbReference type="InterPro" id="IPR031833">
    <property type="entry name" value="DUF4748"/>
</dbReference>
<gene>
    <name evidence="3" type="ORF">N1851_029858</name>
</gene>